<evidence type="ECO:0000259" key="6">
    <source>
        <dbReference type="Pfam" id="PF00108"/>
    </source>
</evidence>
<organism evidence="8 9">
    <name type="scientific">Syntrophus gentianae</name>
    <dbReference type="NCBI Taxonomy" id="43775"/>
    <lineage>
        <taxon>Bacteria</taxon>
        <taxon>Pseudomonadati</taxon>
        <taxon>Thermodesulfobacteriota</taxon>
        <taxon>Syntrophia</taxon>
        <taxon>Syntrophales</taxon>
        <taxon>Syntrophaceae</taxon>
        <taxon>Syntrophus</taxon>
    </lineage>
</organism>
<keyword evidence="3 5" id="KW-0012">Acyltransferase</keyword>
<evidence type="ECO:0000256" key="5">
    <source>
        <dbReference type="RuleBase" id="RU003557"/>
    </source>
</evidence>
<reference evidence="8 9" key="1">
    <citation type="submission" date="2016-10" db="EMBL/GenBank/DDBJ databases">
        <authorList>
            <person name="de Groot N.N."/>
        </authorList>
    </citation>
    <scope>NUCLEOTIDE SEQUENCE [LARGE SCALE GENOMIC DNA]</scope>
    <source>
        <strain evidence="8 9">DSM 8423</strain>
    </source>
</reference>
<dbReference type="PROSITE" id="PS00099">
    <property type="entry name" value="THIOLASE_3"/>
    <property type="match status" value="1"/>
</dbReference>
<dbReference type="InterPro" id="IPR020617">
    <property type="entry name" value="Thiolase_C"/>
</dbReference>
<evidence type="ECO:0000313" key="9">
    <source>
        <dbReference type="Proteomes" id="UP000198744"/>
    </source>
</evidence>
<evidence type="ECO:0000256" key="1">
    <source>
        <dbReference type="ARBA" id="ARBA00010982"/>
    </source>
</evidence>
<protein>
    <submittedName>
        <fullName evidence="8">Acetyl-CoA acetyltransferase</fullName>
    </submittedName>
</protein>
<comment type="similarity">
    <text evidence="1 5">Belongs to the thiolase-like superfamily. Thiolase family.</text>
</comment>
<dbReference type="NCBIfam" id="TIGR01930">
    <property type="entry name" value="AcCoA-C-Actrans"/>
    <property type="match status" value="1"/>
</dbReference>
<dbReference type="InterPro" id="IPR002155">
    <property type="entry name" value="Thiolase"/>
</dbReference>
<name>A0A1H7UE57_9BACT</name>
<feature type="active site" description="Proton acceptor" evidence="4">
    <location>
        <position position="416"/>
    </location>
</feature>
<dbReference type="CDD" id="cd00751">
    <property type="entry name" value="thiolase"/>
    <property type="match status" value="1"/>
</dbReference>
<evidence type="ECO:0000313" key="8">
    <source>
        <dbReference type="EMBL" id="SEL94985.1"/>
    </source>
</evidence>
<dbReference type="OrthoDB" id="4565318at2"/>
<dbReference type="FunFam" id="3.40.47.10:FF:000010">
    <property type="entry name" value="Acetyl-CoA acetyltransferase (Thiolase)"/>
    <property type="match status" value="1"/>
</dbReference>
<dbReference type="RefSeq" id="WP_093881836.1">
    <property type="nucleotide sequence ID" value="NZ_FOBS01000001.1"/>
</dbReference>
<keyword evidence="9" id="KW-1185">Reference proteome</keyword>
<dbReference type="STRING" id="43775.SAMN04489760_101122"/>
<accession>A0A1H7UE57</accession>
<feature type="domain" description="Thiolase N-terminal" evidence="6">
    <location>
        <begin position="4"/>
        <end position="47"/>
    </location>
</feature>
<evidence type="ECO:0000259" key="7">
    <source>
        <dbReference type="Pfam" id="PF02803"/>
    </source>
</evidence>
<dbReference type="SUPFAM" id="SSF53901">
    <property type="entry name" value="Thiolase-like"/>
    <property type="match status" value="2"/>
</dbReference>
<keyword evidence="2 5" id="KW-0808">Transferase</keyword>
<dbReference type="Pfam" id="PF00108">
    <property type="entry name" value="Thiolase_N"/>
    <property type="match status" value="2"/>
</dbReference>
<dbReference type="PROSITE" id="PS00098">
    <property type="entry name" value="THIOLASE_1"/>
    <property type="match status" value="1"/>
</dbReference>
<dbReference type="InterPro" id="IPR016039">
    <property type="entry name" value="Thiolase-like"/>
</dbReference>
<dbReference type="InterPro" id="IPR020610">
    <property type="entry name" value="Thiolase_AS"/>
</dbReference>
<evidence type="ECO:0000256" key="4">
    <source>
        <dbReference type="PIRSR" id="PIRSR000429-1"/>
    </source>
</evidence>
<feature type="domain" description="Thiolase C-terminal" evidence="7">
    <location>
        <begin position="307"/>
        <end position="429"/>
    </location>
</feature>
<gene>
    <name evidence="8" type="ORF">SAMN04489760_101122</name>
</gene>
<dbReference type="InterPro" id="IPR020615">
    <property type="entry name" value="Thiolase_acyl_enz_int_AS"/>
</dbReference>
<dbReference type="PANTHER" id="PTHR18919:SF107">
    <property type="entry name" value="ACETYL-COA ACETYLTRANSFERASE, CYTOSOLIC"/>
    <property type="match status" value="1"/>
</dbReference>
<dbReference type="EMBL" id="FOBS01000001">
    <property type="protein sequence ID" value="SEL94985.1"/>
    <property type="molecule type" value="Genomic_DNA"/>
</dbReference>
<dbReference type="InterPro" id="IPR020616">
    <property type="entry name" value="Thiolase_N"/>
</dbReference>
<dbReference type="PIRSF" id="PIRSF000429">
    <property type="entry name" value="Ac-CoA_Ac_transf"/>
    <property type="match status" value="1"/>
</dbReference>
<dbReference type="Proteomes" id="UP000198744">
    <property type="component" value="Unassembled WGS sequence"/>
</dbReference>
<evidence type="ECO:0000256" key="2">
    <source>
        <dbReference type="ARBA" id="ARBA00022679"/>
    </source>
</evidence>
<evidence type="ECO:0000256" key="3">
    <source>
        <dbReference type="ARBA" id="ARBA00023315"/>
    </source>
</evidence>
<dbReference type="AlphaFoldDB" id="A0A1H7UE57"/>
<feature type="domain" description="Thiolase N-terminal" evidence="6">
    <location>
        <begin position="77"/>
        <end position="299"/>
    </location>
</feature>
<dbReference type="Pfam" id="PF02803">
    <property type="entry name" value="Thiolase_C"/>
    <property type="match status" value="1"/>
</dbReference>
<feature type="active site" description="Acyl-thioester intermediate" evidence="4">
    <location>
        <position position="123"/>
    </location>
</feature>
<dbReference type="Gene3D" id="3.40.47.10">
    <property type="match status" value="3"/>
</dbReference>
<feature type="active site" description="Proton acceptor" evidence="4">
    <location>
        <position position="386"/>
    </location>
</feature>
<sequence>MKDVVIVSGARTAVGAFGGSLKGVRVTDLGALVIKEAIKRAGLRPAISDAVKSCRCDTFGDFDMTDINKKYYDYDSSLNPVYFDECIMGNCLTAALGQNPGRQASIYAGLPEETNTITVNKVCASGMKAIVLAAQVIKAGDADIMVAGGMENMSNVPYALPDARWGYRMSMPTGSIIDLMVHDGLWEIFNGYHMGLTAENIAARYGISRQAQDELALMSHQRARAAITSGAVADEIIPVPLPTKKGAAPQFFSVDERPMDTSLEKMAKLATVFKKDGTVTAGNASGINDGAAAVVVMSADKAKELGLKPLAKIKGYASGGVDPAYMGLGPIPATRKVFKQLGLTMKDIDVIELNEAFASQALGCVQELGVDMDKCNQNGSGISIGHPVGCTGARITYSLAMQLQKKDANLGLATLCIGGGQGMAIVLERV</sequence>
<proteinExistence type="inferred from homology"/>
<dbReference type="GO" id="GO:0003988">
    <property type="term" value="F:acetyl-CoA C-acyltransferase activity"/>
    <property type="evidence" value="ECO:0007669"/>
    <property type="project" value="UniProtKB-ARBA"/>
</dbReference>
<dbReference type="PANTHER" id="PTHR18919">
    <property type="entry name" value="ACETYL-COA C-ACYLTRANSFERASE"/>
    <property type="match status" value="1"/>
</dbReference>